<feature type="domain" description="Thiamine phosphate synthase/TenI" evidence="12">
    <location>
        <begin position="8"/>
        <end position="193"/>
    </location>
</feature>
<sequence>MNKNFLKCYFIAGPQDFPNLSLEEAEVKISKLIASGVTAYQFRDKGTHYKNEDGRLGLANRLRKVAKAHNVPFIINDDSALAFEVGADGLHLGQDDMAVSRARDLLGKKVFIGLSVRNEQELIQAQSSKADYLGIGPIYQTSSKKDAAKPIGDKLLTSILQVNQLPIVGIGGIDLSKAEKLAKTGLDGVAIISLLTETKMPYRTINTILRAFE</sequence>
<dbReference type="PANTHER" id="PTHR20857">
    <property type="entry name" value="THIAMINE-PHOSPHATE PYROPHOSPHORYLASE"/>
    <property type="match status" value="1"/>
</dbReference>
<comment type="pathway">
    <text evidence="1 9 11">Cofactor biosynthesis; thiamine diphosphate biosynthesis; thiamine phosphate from 4-amino-2-methyl-5-diphosphomethylpyrimidine and 4-methyl-5-(2-phosphoethyl)-thiazole: step 1/1.</text>
</comment>
<comment type="catalytic activity">
    <reaction evidence="7 9 10">
        <text>2-(2-carboxy-4-methylthiazol-5-yl)ethyl phosphate + 4-amino-2-methyl-5-(diphosphooxymethyl)pyrimidine + 2 H(+) = thiamine phosphate + CO2 + diphosphate</text>
        <dbReference type="Rhea" id="RHEA:47848"/>
        <dbReference type="ChEBI" id="CHEBI:15378"/>
        <dbReference type="ChEBI" id="CHEBI:16526"/>
        <dbReference type="ChEBI" id="CHEBI:33019"/>
        <dbReference type="ChEBI" id="CHEBI:37575"/>
        <dbReference type="ChEBI" id="CHEBI:57841"/>
        <dbReference type="ChEBI" id="CHEBI:62890"/>
        <dbReference type="EC" id="2.5.1.3"/>
    </reaction>
</comment>
<keyword evidence="2 9" id="KW-0808">Transferase</keyword>
<feature type="binding site" evidence="9">
    <location>
        <position position="115"/>
    </location>
    <ligand>
        <name>4-amino-2-methyl-5-(diphosphooxymethyl)pyrimidine</name>
        <dbReference type="ChEBI" id="CHEBI:57841"/>
    </ligand>
</feature>
<protein>
    <recommendedName>
        <fullName evidence="9">Thiamine-phosphate synthase</fullName>
        <shortName evidence="9">TP synthase</shortName>
        <shortName evidence="9">TPS</shortName>
        <ecNumber evidence="9">2.5.1.3</ecNumber>
    </recommendedName>
    <alternativeName>
        <fullName evidence="9">Thiamine-phosphate pyrophosphorylase</fullName>
        <shortName evidence="9">TMP pyrophosphorylase</shortName>
        <shortName evidence="9">TMP-PPase</shortName>
    </alternativeName>
</protein>
<comment type="similarity">
    <text evidence="9 10">Belongs to the thiamine-phosphate synthase family.</text>
</comment>
<dbReference type="SUPFAM" id="SSF51391">
    <property type="entry name" value="Thiamin phosphate synthase"/>
    <property type="match status" value="1"/>
</dbReference>
<proteinExistence type="inferred from homology"/>
<dbReference type="GO" id="GO:0004789">
    <property type="term" value="F:thiamine-phosphate diphosphorylase activity"/>
    <property type="evidence" value="ECO:0007669"/>
    <property type="project" value="UniProtKB-EC"/>
</dbReference>
<evidence type="ECO:0000256" key="6">
    <source>
        <dbReference type="ARBA" id="ARBA00047334"/>
    </source>
</evidence>
<comment type="catalytic activity">
    <reaction evidence="8 9 10">
        <text>2-[(2R,5Z)-2-carboxy-4-methylthiazol-5(2H)-ylidene]ethyl phosphate + 4-amino-2-methyl-5-(diphosphooxymethyl)pyrimidine + 2 H(+) = thiamine phosphate + CO2 + diphosphate</text>
        <dbReference type="Rhea" id="RHEA:47844"/>
        <dbReference type="ChEBI" id="CHEBI:15378"/>
        <dbReference type="ChEBI" id="CHEBI:16526"/>
        <dbReference type="ChEBI" id="CHEBI:33019"/>
        <dbReference type="ChEBI" id="CHEBI:37575"/>
        <dbReference type="ChEBI" id="CHEBI:57841"/>
        <dbReference type="ChEBI" id="CHEBI:62899"/>
        <dbReference type="EC" id="2.5.1.3"/>
    </reaction>
</comment>
<dbReference type="CDD" id="cd00564">
    <property type="entry name" value="TMP_TenI"/>
    <property type="match status" value="1"/>
</dbReference>
<evidence type="ECO:0000256" key="8">
    <source>
        <dbReference type="ARBA" id="ARBA00047883"/>
    </source>
</evidence>
<dbReference type="NCBIfam" id="TIGR00693">
    <property type="entry name" value="thiE"/>
    <property type="match status" value="1"/>
</dbReference>
<feature type="binding site" evidence="9">
    <location>
        <begin position="41"/>
        <end position="45"/>
    </location>
    <ligand>
        <name>4-amino-2-methyl-5-(diphosphooxymethyl)pyrimidine</name>
        <dbReference type="ChEBI" id="CHEBI:57841"/>
    </ligand>
</feature>
<feature type="binding site" evidence="9">
    <location>
        <begin position="192"/>
        <end position="193"/>
    </location>
    <ligand>
        <name>2-[(2R,5Z)-2-carboxy-4-methylthiazol-5(2H)-ylidene]ethyl phosphate</name>
        <dbReference type="ChEBI" id="CHEBI:62899"/>
    </ligand>
</feature>
<comment type="caution">
    <text evidence="13">The sequence shown here is derived from an EMBL/GenBank/DDBJ whole genome shotgun (WGS) entry which is preliminary data.</text>
</comment>
<dbReference type="InterPro" id="IPR036206">
    <property type="entry name" value="ThiamineP_synth_sf"/>
</dbReference>
<dbReference type="Pfam" id="PF02581">
    <property type="entry name" value="TMP-TENI"/>
    <property type="match status" value="1"/>
</dbReference>
<dbReference type="Gene3D" id="3.20.20.70">
    <property type="entry name" value="Aldolase class I"/>
    <property type="match status" value="1"/>
</dbReference>
<feature type="binding site" evidence="9">
    <location>
        <position position="96"/>
    </location>
    <ligand>
        <name>Mg(2+)</name>
        <dbReference type="ChEBI" id="CHEBI:18420"/>
    </ligand>
</feature>
<evidence type="ECO:0000256" key="2">
    <source>
        <dbReference type="ARBA" id="ARBA00022679"/>
    </source>
</evidence>
<comment type="catalytic activity">
    <reaction evidence="6 9 10">
        <text>4-methyl-5-(2-phosphooxyethyl)-thiazole + 4-amino-2-methyl-5-(diphosphooxymethyl)pyrimidine + H(+) = thiamine phosphate + diphosphate</text>
        <dbReference type="Rhea" id="RHEA:22328"/>
        <dbReference type="ChEBI" id="CHEBI:15378"/>
        <dbReference type="ChEBI" id="CHEBI:33019"/>
        <dbReference type="ChEBI" id="CHEBI:37575"/>
        <dbReference type="ChEBI" id="CHEBI:57841"/>
        <dbReference type="ChEBI" id="CHEBI:58296"/>
        <dbReference type="EC" id="2.5.1.3"/>
    </reaction>
</comment>
<evidence type="ECO:0000313" key="14">
    <source>
        <dbReference type="Proteomes" id="UP001595987"/>
    </source>
</evidence>
<dbReference type="InterPro" id="IPR013785">
    <property type="entry name" value="Aldolase_TIM"/>
</dbReference>
<dbReference type="PANTHER" id="PTHR20857:SF15">
    <property type="entry name" value="THIAMINE-PHOSPHATE SYNTHASE"/>
    <property type="match status" value="1"/>
</dbReference>
<accession>A0ABV9JGE1</accession>
<dbReference type="Proteomes" id="UP001595987">
    <property type="component" value="Unassembled WGS sequence"/>
</dbReference>
<evidence type="ECO:0000256" key="7">
    <source>
        <dbReference type="ARBA" id="ARBA00047851"/>
    </source>
</evidence>
<feature type="binding site" evidence="9">
    <location>
        <position position="144"/>
    </location>
    <ligand>
        <name>4-amino-2-methyl-5-(diphosphooxymethyl)pyrimidine</name>
        <dbReference type="ChEBI" id="CHEBI:57841"/>
    </ligand>
</feature>
<evidence type="ECO:0000256" key="11">
    <source>
        <dbReference type="RuleBase" id="RU004253"/>
    </source>
</evidence>
<keyword evidence="3 9" id="KW-0479">Metal-binding</keyword>
<evidence type="ECO:0000256" key="10">
    <source>
        <dbReference type="RuleBase" id="RU003826"/>
    </source>
</evidence>
<keyword evidence="14" id="KW-1185">Reference proteome</keyword>
<dbReference type="RefSeq" id="WP_213536748.1">
    <property type="nucleotide sequence ID" value="NZ_BOVQ01000009.1"/>
</dbReference>
<keyword evidence="5 9" id="KW-0784">Thiamine biosynthesis</keyword>
<organism evidence="13 14">
    <name type="scientific">Lactococcus nasutitermitis</name>
    <dbReference type="NCBI Taxonomy" id="1652957"/>
    <lineage>
        <taxon>Bacteria</taxon>
        <taxon>Bacillati</taxon>
        <taxon>Bacillota</taxon>
        <taxon>Bacilli</taxon>
        <taxon>Lactobacillales</taxon>
        <taxon>Streptococcaceae</taxon>
        <taxon>Lactococcus</taxon>
    </lineage>
</organism>
<dbReference type="HAMAP" id="MF_00097">
    <property type="entry name" value="TMP_synthase"/>
    <property type="match status" value="1"/>
</dbReference>
<feature type="binding site" evidence="9">
    <location>
        <position position="172"/>
    </location>
    <ligand>
        <name>2-[(2R,5Z)-2-carboxy-4-methylthiazol-5(2H)-ylidene]ethyl phosphate</name>
        <dbReference type="ChEBI" id="CHEBI:62899"/>
    </ligand>
</feature>
<dbReference type="EMBL" id="JBHSGD010000007">
    <property type="protein sequence ID" value="MFC4653018.1"/>
    <property type="molecule type" value="Genomic_DNA"/>
</dbReference>
<evidence type="ECO:0000256" key="5">
    <source>
        <dbReference type="ARBA" id="ARBA00022977"/>
    </source>
</evidence>
<name>A0ABV9JGE1_9LACT</name>
<evidence type="ECO:0000259" key="12">
    <source>
        <dbReference type="Pfam" id="PF02581"/>
    </source>
</evidence>
<comment type="function">
    <text evidence="9">Condenses 4-methyl-5-(beta-hydroxyethyl)thiazole monophosphate (THZ-P) and 2-methyl-4-amino-5-hydroxymethyl pyrimidine pyrophosphate (HMP-PP) to form thiamine monophosphate (TMP).</text>
</comment>
<keyword evidence="4 9" id="KW-0460">Magnesium</keyword>
<dbReference type="InterPro" id="IPR034291">
    <property type="entry name" value="TMP_synthase"/>
</dbReference>
<dbReference type="EC" id="2.5.1.3" evidence="9"/>
<reference evidence="14" key="1">
    <citation type="journal article" date="2019" name="Int. J. Syst. Evol. Microbiol.">
        <title>The Global Catalogue of Microorganisms (GCM) 10K type strain sequencing project: providing services to taxonomists for standard genome sequencing and annotation.</title>
        <authorList>
            <consortium name="The Broad Institute Genomics Platform"/>
            <consortium name="The Broad Institute Genome Sequencing Center for Infectious Disease"/>
            <person name="Wu L."/>
            <person name="Ma J."/>
        </authorList>
    </citation>
    <scope>NUCLEOTIDE SEQUENCE [LARGE SCALE GENOMIC DNA]</scope>
    <source>
        <strain evidence="14">CCUG 63287</strain>
    </source>
</reference>
<feature type="binding site" evidence="9">
    <location>
        <begin position="141"/>
        <end position="143"/>
    </location>
    <ligand>
        <name>2-[(2R,5Z)-2-carboxy-4-methylthiazol-5(2H)-ylidene]ethyl phosphate</name>
        <dbReference type="ChEBI" id="CHEBI:62899"/>
    </ligand>
</feature>
<dbReference type="InterPro" id="IPR022998">
    <property type="entry name" value="ThiamineP_synth_TenI"/>
</dbReference>
<comment type="cofactor">
    <cofactor evidence="9">
        <name>Mg(2+)</name>
        <dbReference type="ChEBI" id="CHEBI:18420"/>
    </cofactor>
    <text evidence="9">Binds 1 Mg(2+) ion per subunit.</text>
</comment>
<evidence type="ECO:0000313" key="13">
    <source>
        <dbReference type="EMBL" id="MFC4653018.1"/>
    </source>
</evidence>
<evidence type="ECO:0000256" key="9">
    <source>
        <dbReference type="HAMAP-Rule" id="MF_00097"/>
    </source>
</evidence>
<evidence type="ECO:0000256" key="4">
    <source>
        <dbReference type="ARBA" id="ARBA00022842"/>
    </source>
</evidence>
<evidence type="ECO:0000256" key="3">
    <source>
        <dbReference type="ARBA" id="ARBA00022723"/>
    </source>
</evidence>
<feature type="binding site" evidence="9">
    <location>
        <position position="76"/>
    </location>
    <ligand>
        <name>4-amino-2-methyl-5-(diphosphooxymethyl)pyrimidine</name>
        <dbReference type="ChEBI" id="CHEBI:57841"/>
    </ligand>
</feature>
<gene>
    <name evidence="9 13" type="primary">thiE</name>
    <name evidence="13" type="ORF">ACFO26_08865</name>
</gene>
<feature type="binding site" evidence="9">
    <location>
        <position position="77"/>
    </location>
    <ligand>
        <name>Mg(2+)</name>
        <dbReference type="ChEBI" id="CHEBI:18420"/>
    </ligand>
</feature>
<evidence type="ECO:0000256" key="1">
    <source>
        <dbReference type="ARBA" id="ARBA00005165"/>
    </source>
</evidence>